<sequence length="241" mass="26520">MDGRKRLSGSQYRKRRAEKEIERKRLKTFLGKFLKLLHTDADNITQPREHVAATALFESDNIYPDLGLSSASTSAAALSQSKDSHLGLSSASTFAAAPSQFNDSHLELSSASTSEAVWLQKLIGEPCEGVQKKRCRNIYLSNLLVGMQNGLLEKPFMAPARDTDILNAHEVFGPIPDTVELPSWLNDTELDTTRIHTSEGKGKRGRTYVATRTLPNGQGAFAYVGISLTNEEPMWLGAGER</sequence>
<proteinExistence type="predicted"/>
<dbReference type="Pfam" id="PF14846">
    <property type="entry name" value="DUF4485"/>
    <property type="match status" value="1"/>
</dbReference>
<protein>
    <submittedName>
        <fullName evidence="2">Uncharacterized protein LOC114344173</fullName>
    </submittedName>
</protein>
<dbReference type="InterPro" id="IPR027831">
    <property type="entry name" value="DUF4485"/>
</dbReference>
<name>A0A6P7H494_DIAVI</name>
<gene>
    <name evidence="2" type="primary">LOC114344173</name>
</gene>
<dbReference type="RefSeq" id="XP_028150825.1">
    <property type="nucleotide sequence ID" value="XM_028295024.1"/>
</dbReference>
<dbReference type="AlphaFoldDB" id="A0A6P7H494"/>
<organism evidence="2">
    <name type="scientific">Diabrotica virgifera virgifera</name>
    <name type="common">western corn rootworm</name>
    <dbReference type="NCBI Taxonomy" id="50390"/>
    <lineage>
        <taxon>Eukaryota</taxon>
        <taxon>Metazoa</taxon>
        <taxon>Ecdysozoa</taxon>
        <taxon>Arthropoda</taxon>
        <taxon>Hexapoda</taxon>
        <taxon>Insecta</taxon>
        <taxon>Pterygota</taxon>
        <taxon>Neoptera</taxon>
        <taxon>Endopterygota</taxon>
        <taxon>Coleoptera</taxon>
        <taxon>Polyphaga</taxon>
        <taxon>Cucujiformia</taxon>
        <taxon>Chrysomeloidea</taxon>
        <taxon>Chrysomelidae</taxon>
        <taxon>Galerucinae</taxon>
        <taxon>Diabroticina</taxon>
        <taxon>Diabroticites</taxon>
        <taxon>Diabrotica</taxon>
    </lineage>
</organism>
<evidence type="ECO:0000313" key="2">
    <source>
        <dbReference type="RefSeq" id="XP_028150825.1"/>
    </source>
</evidence>
<accession>A0A6P7H494</accession>
<evidence type="ECO:0000259" key="1">
    <source>
        <dbReference type="Pfam" id="PF14846"/>
    </source>
</evidence>
<dbReference type="InParanoid" id="A0A6P7H494"/>
<reference evidence="2" key="1">
    <citation type="submission" date="2025-08" db="UniProtKB">
        <authorList>
            <consortium name="RefSeq"/>
        </authorList>
    </citation>
    <scope>IDENTIFICATION</scope>
    <source>
        <tissue evidence="2">Whole insect</tissue>
    </source>
</reference>
<feature type="domain" description="DUF4485" evidence="1">
    <location>
        <begin position="113"/>
        <end position="158"/>
    </location>
</feature>